<dbReference type="Pfam" id="PF03004">
    <property type="entry name" value="Transposase_24"/>
    <property type="match status" value="1"/>
</dbReference>
<dbReference type="EMBL" id="JABCRI010000004">
    <property type="protein sequence ID" value="KAF8407995.1"/>
    <property type="molecule type" value="Genomic_DNA"/>
</dbReference>
<proteinExistence type="predicted"/>
<dbReference type="OrthoDB" id="1297232at2759"/>
<gene>
    <name evidence="2" type="ORF">HHK36_007135</name>
</gene>
<dbReference type="Pfam" id="PF13963">
    <property type="entry name" value="Transpos_assoc"/>
    <property type="match status" value="1"/>
</dbReference>
<keyword evidence="3" id="KW-1185">Reference proteome</keyword>
<dbReference type="InterPro" id="IPR004252">
    <property type="entry name" value="Probable_transposase_24"/>
</dbReference>
<evidence type="ECO:0000313" key="3">
    <source>
        <dbReference type="Proteomes" id="UP000655225"/>
    </source>
</evidence>
<accession>A0A834ZM36</accession>
<comment type="caution">
    <text evidence="2">The sequence shown here is derived from an EMBL/GenBank/DDBJ whole genome shotgun (WGS) entry which is preliminary data.</text>
</comment>
<dbReference type="PANTHER" id="PTHR31805:SF14">
    <property type="entry name" value="RECEPTOR-LIKE KINASE, PUTATIVE (DUF1421)-RELATED"/>
    <property type="match status" value="1"/>
</dbReference>
<dbReference type="PANTHER" id="PTHR31805">
    <property type="entry name" value="RECEPTOR-LIKE KINASE, PUTATIVE (DUF1421)-RELATED"/>
    <property type="match status" value="1"/>
</dbReference>
<dbReference type="Proteomes" id="UP000655225">
    <property type="component" value="Unassembled WGS sequence"/>
</dbReference>
<evidence type="ECO:0000259" key="1">
    <source>
        <dbReference type="Pfam" id="PF13963"/>
    </source>
</evidence>
<dbReference type="InterPro" id="IPR029480">
    <property type="entry name" value="Transpos_assoc"/>
</dbReference>
<reference evidence="2 3" key="1">
    <citation type="submission" date="2020-04" db="EMBL/GenBank/DDBJ databases">
        <title>Plant Genome Project.</title>
        <authorList>
            <person name="Zhang R.-G."/>
        </authorList>
    </citation>
    <scope>NUCLEOTIDE SEQUENCE [LARGE SCALE GENOMIC DNA]</scope>
    <source>
        <strain evidence="2">YNK0</strain>
        <tissue evidence="2">Leaf</tissue>
    </source>
</reference>
<sequence length="366" mass="41931">MSMGKSWVQKDRASREYLDGVVEFLNFTFARTRFDDMILCPCIKCGNRVLKNREEVHGDLLWNEIIEHYIHCTSHGEDMYGGHIRTSRALGKATPQMLSIDEWEQARLYIWNNCDEVATFVQKHKQIIKDRHSGHISAREVDHTHIKEFGGWFERHIDEELESLGLGPARAAIAVRNEANCSHRKMRHTGGTKSFACHRDEETRSRTDGSIPSRVDMYFRTHLGKDETAVDNISGEIISKFRELLALSSQDRSSSFVGDDIYTQVMDPERHGRVRGYGLVKIAIAILLMSSFQSLVLHNYGSLDPNESTKCTYEKERDVYDAARVSEIDRTMKRHVDTLLHALEGVSARLSQLESRTHHLESTVVI</sequence>
<organism evidence="2 3">
    <name type="scientific">Tetracentron sinense</name>
    <name type="common">Spur-leaf</name>
    <dbReference type="NCBI Taxonomy" id="13715"/>
    <lineage>
        <taxon>Eukaryota</taxon>
        <taxon>Viridiplantae</taxon>
        <taxon>Streptophyta</taxon>
        <taxon>Embryophyta</taxon>
        <taxon>Tracheophyta</taxon>
        <taxon>Spermatophyta</taxon>
        <taxon>Magnoliopsida</taxon>
        <taxon>Trochodendrales</taxon>
        <taxon>Trochodendraceae</taxon>
        <taxon>Tetracentron</taxon>
    </lineage>
</organism>
<evidence type="ECO:0000313" key="2">
    <source>
        <dbReference type="EMBL" id="KAF8407995.1"/>
    </source>
</evidence>
<dbReference type="AlphaFoldDB" id="A0A834ZM36"/>
<name>A0A834ZM36_TETSI</name>
<protein>
    <recommendedName>
        <fullName evidence="1">Transposase-associated domain-containing protein</fullName>
    </recommendedName>
</protein>
<feature type="domain" description="Transposase-associated" evidence="1">
    <location>
        <begin position="5"/>
        <end position="77"/>
    </location>
</feature>